<organism evidence="1 2">
    <name type="scientific">Peronosclerospora sorghi</name>
    <dbReference type="NCBI Taxonomy" id="230839"/>
    <lineage>
        <taxon>Eukaryota</taxon>
        <taxon>Sar</taxon>
        <taxon>Stramenopiles</taxon>
        <taxon>Oomycota</taxon>
        <taxon>Peronosporomycetes</taxon>
        <taxon>Peronosporales</taxon>
        <taxon>Peronosporaceae</taxon>
        <taxon>Peronosclerospora</taxon>
    </lineage>
</organism>
<comment type="caution">
    <text evidence="1">The sequence shown here is derived from an EMBL/GenBank/DDBJ whole genome shotgun (WGS) entry which is preliminary data.</text>
</comment>
<sequence length="135" mass="15454">MMTVDDAELVDSVGRDPRARYHRATSVEMGEWWPDQERRGELEQWEPDDVDATTQGEDEQPVAPYDEHASHRVALEHEFEQTGYHQINVDQRKCVKRNDTPWSGLDVSSENGHVELGCARRMSVVIQIDLTSTSC</sequence>
<reference evidence="1 2" key="1">
    <citation type="journal article" date="2022" name="bioRxiv">
        <title>The genome of the oomycete Peronosclerospora sorghi, a cosmopolitan pathogen of maize and sorghum, is inflated with dispersed pseudogenes.</title>
        <authorList>
            <person name="Fletcher K."/>
            <person name="Martin F."/>
            <person name="Isakeit T."/>
            <person name="Cavanaugh K."/>
            <person name="Magill C."/>
            <person name="Michelmore R."/>
        </authorList>
    </citation>
    <scope>NUCLEOTIDE SEQUENCE [LARGE SCALE GENOMIC DNA]</scope>
    <source>
        <strain evidence="1">P6</strain>
    </source>
</reference>
<protein>
    <submittedName>
        <fullName evidence="1">Uncharacterized protein</fullName>
    </submittedName>
</protein>
<proteinExistence type="predicted"/>
<accession>A0ACC0WRQ4</accession>
<gene>
    <name evidence="1" type="ORF">PsorP6_001051</name>
</gene>
<evidence type="ECO:0000313" key="1">
    <source>
        <dbReference type="EMBL" id="KAI9920656.1"/>
    </source>
</evidence>
<dbReference type="Proteomes" id="UP001163321">
    <property type="component" value="Chromosome 1"/>
</dbReference>
<dbReference type="EMBL" id="CM047580">
    <property type="protein sequence ID" value="KAI9920656.1"/>
    <property type="molecule type" value="Genomic_DNA"/>
</dbReference>
<keyword evidence="2" id="KW-1185">Reference proteome</keyword>
<name>A0ACC0WRQ4_9STRA</name>
<evidence type="ECO:0000313" key="2">
    <source>
        <dbReference type="Proteomes" id="UP001163321"/>
    </source>
</evidence>